<protein>
    <recommendedName>
        <fullName evidence="3">Aminoglycoside phosphotransferase domain-containing protein</fullName>
    </recommendedName>
</protein>
<evidence type="ECO:0000313" key="2">
    <source>
        <dbReference type="Proteomes" id="UP000281594"/>
    </source>
</evidence>
<name>A0A0A0NP19_STRRN</name>
<organism evidence="1 2">
    <name type="scientific">Streptomyces rapamycinicus (strain ATCC 29253 / DSM 41530 / NRRL 5491 / AYB-994)</name>
    <name type="common">Streptomyces hygroscopicus (strain ATCC 29253)</name>
    <dbReference type="NCBI Taxonomy" id="1343740"/>
    <lineage>
        <taxon>Bacteria</taxon>
        <taxon>Bacillati</taxon>
        <taxon>Actinomycetota</taxon>
        <taxon>Actinomycetes</taxon>
        <taxon>Kitasatosporales</taxon>
        <taxon>Streptomycetaceae</taxon>
        <taxon>Streptomyces</taxon>
        <taxon>Streptomyces violaceusniger group</taxon>
    </lineage>
</organism>
<evidence type="ECO:0000313" key="1">
    <source>
        <dbReference type="EMBL" id="RLV71814.1"/>
    </source>
</evidence>
<dbReference type="EMBL" id="QYCY01000004">
    <property type="protein sequence ID" value="RLV71814.1"/>
    <property type="molecule type" value="Genomic_DNA"/>
</dbReference>
<dbReference type="RefSeq" id="WP_020874826.1">
    <property type="nucleotide sequence ID" value="NC_022785.1"/>
</dbReference>
<reference evidence="1 2" key="1">
    <citation type="journal article" date="2018" name="J. Biol. Chem.">
        <title>Discovery of the actinoplanic acid pathway in Streptomyces rapamycinicus reveals a genetically conserved synergism with rapamycin.</title>
        <authorList>
            <person name="Mrak P."/>
            <person name="Krastel P."/>
            <person name="Pivk Lukancic P."/>
            <person name="Tao J."/>
            <person name="Pistorius D."/>
            <person name="Moore C.M."/>
        </authorList>
    </citation>
    <scope>NUCLEOTIDE SEQUENCE [LARGE SCALE GENOMIC DNA]</scope>
    <source>
        <strain evidence="1 2">NRRL 5491</strain>
    </source>
</reference>
<comment type="caution">
    <text evidence="1">The sequence shown here is derived from an EMBL/GenBank/DDBJ whole genome shotgun (WGS) entry which is preliminary data.</text>
</comment>
<dbReference type="KEGG" id="src:M271_49930"/>
<dbReference type="HOGENOM" id="CLU_888302_0_0_11"/>
<gene>
    <name evidence="1" type="ORF">D3C57_144845</name>
</gene>
<evidence type="ECO:0008006" key="3">
    <source>
        <dbReference type="Google" id="ProtNLM"/>
    </source>
</evidence>
<sequence length="327" mass="34750">MTRAGWEGVRLGTGFLLTRIESDTDGWYRWSRSPGPLRPTPFTPAPSALRSALDGLPALPVRPVLGRPVDDRRDYRAPQAHAVAAELSGAAGPFGPLSGERRQQLWHLFAGAGELLRRLHAEVPRPAMAGPPCGTERLASWLRTGEGPGTAPRLHAATVERLGQRRLRRALDWCRALAAPAPDAVFLAGGATTGSLVPGARARPGALLIGEELARGPAEYDVGWLLGELAELRLLALARTGDDQSVSACEEAARHLLRGYGGDHLDPVPLGRVAALRVLTHAHDYAAYVAWTAELSDYLDVIAALLDAEGAPAVPAAVPQHPAHPPL</sequence>
<accession>A0A0A0NP19</accession>
<dbReference type="eggNOG" id="ENOG5033380">
    <property type="taxonomic scope" value="Bacteria"/>
</dbReference>
<dbReference type="AlphaFoldDB" id="A0A0A0NP19"/>
<dbReference type="Proteomes" id="UP000281594">
    <property type="component" value="Unassembled WGS sequence"/>
</dbReference>
<proteinExistence type="predicted"/>
<dbReference type="STRING" id="1343740.M271_49930"/>